<keyword evidence="3 6" id="KW-0597">Phosphoprotein</keyword>
<dbReference type="InterPro" id="IPR003661">
    <property type="entry name" value="HisK_dim/P_dom"/>
</dbReference>
<proteinExistence type="predicted"/>
<dbReference type="InterPro" id="IPR036097">
    <property type="entry name" value="HisK_dim/P_sf"/>
</dbReference>
<dbReference type="InterPro" id="IPR003594">
    <property type="entry name" value="HATPase_dom"/>
</dbReference>
<evidence type="ECO:0000313" key="9">
    <source>
        <dbReference type="EMBL" id="GGZ25856.1"/>
    </source>
</evidence>
<dbReference type="Pfam" id="PF02518">
    <property type="entry name" value="HATPase_c"/>
    <property type="match status" value="1"/>
</dbReference>
<dbReference type="Gene3D" id="3.30.565.10">
    <property type="entry name" value="Histidine kinase-like ATPase, C-terminal domain"/>
    <property type="match status" value="1"/>
</dbReference>
<dbReference type="InterPro" id="IPR036890">
    <property type="entry name" value="HATPase_C_sf"/>
</dbReference>
<dbReference type="GO" id="GO:0000155">
    <property type="term" value="F:phosphorelay sensor kinase activity"/>
    <property type="evidence" value="ECO:0007669"/>
    <property type="project" value="InterPro"/>
</dbReference>
<reference evidence="9" key="2">
    <citation type="submission" date="2020-09" db="EMBL/GenBank/DDBJ databases">
        <authorList>
            <person name="Sun Q."/>
            <person name="Kim S."/>
        </authorList>
    </citation>
    <scope>NUCLEOTIDE SEQUENCE</scope>
    <source>
        <strain evidence="9">KCTC 12368</strain>
    </source>
</reference>
<dbReference type="PROSITE" id="PS50110">
    <property type="entry name" value="RESPONSE_REGULATORY"/>
    <property type="match status" value="1"/>
</dbReference>
<dbReference type="InterPro" id="IPR011006">
    <property type="entry name" value="CheY-like_superfamily"/>
</dbReference>
<accession>A0A918UQ41</accession>
<dbReference type="SMART" id="SM00387">
    <property type="entry name" value="HATPase_c"/>
    <property type="match status" value="1"/>
</dbReference>
<keyword evidence="10" id="KW-1185">Reference proteome</keyword>
<dbReference type="SUPFAM" id="SSF47384">
    <property type="entry name" value="Homodimeric domain of signal transducing histidine kinase"/>
    <property type="match status" value="1"/>
</dbReference>
<dbReference type="EC" id="2.7.13.3" evidence="2"/>
<evidence type="ECO:0000259" key="8">
    <source>
        <dbReference type="PROSITE" id="PS50110"/>
    </source>
</evidence>
<gene>
    <name evidence="9" type="ORF">GCM10007049_18030</name>
</gene>
<dbReference type="PRINTS" id="PR00344">
    <property type="entry name" value="BCTRLSENSOR"/>
</dbReference>
<evidence type="ECO:0000256" key="1">
    <source>
        <dbReference type="ARBA" id="ARBA00000085"/>
    </source>
</evidence>
<dbReference type="Proteomes" id="UP000619457">
    <property type="component" value="Unassembled WGS sequence"/>
</dbReference>
<dbReference type="PROSITE" id="PS50109">
    <property type="entry name" value="HIS_KIN"/>
    <property type="match status" value="1"/>
</dbReference>
<evidence type="ECO:0000256" key="6">
    <source>
        <dbReference type="PROSITE-ProRule" id="PRU00169"/>
    </source>
</evidence>
<feature type="domain" description="Response regulatory" evidence="8">
    <location>
        <begin position="509"/>
        <end position="622"/>
    </location>
</feature>
<keyword evidence="5" id="KW-0418">Kinase</keyword>
<name>A0A918UQ41_9BACT</name>
<dbReference type="PANTHER" id="PTHR43047:SF72">
    <property type="entry name" value="OSMOSENSING HISTIDINE PROTEIN KINASE SLN1"/>
    <property type="match status" value="1"/>
</dbReference>
<comment type="catalytic activity">
    <reaction evidence="1">
        <text>ATP + protein L-histidine = ADP + protein N-phospho-L-histidine.</text>
        <dbReference type="EC" id="2.7.13.3"/>
    </reaction>
</comment>
<evidence type="ECO:0000256" key="5">
    <source>
        <dbReference type="ARBA" id="ARBA00022777"/>
    </source>
</evidence>
<dbReference type="Gene3D" id="3.30.450.20">
    <property type="entry name" value="PAS domain"/>
    <property type="match status" value="1"/>
</dbReference>
<keyword evidence="4" id="KW-0808">Transferase</keyword>
<dbReference type="CDD" id="cd00082">
    <property type="entry name" value="HisKA"/>
    <property type="match status" value="1"/>
</dbReference>
<dbReference type="Pfam" id="PF00072">
    <property type="entry name" value="Response_reg"/>
    <property type="match status" value="1"/>
</dbReference>
<reference evidence="9" key="1">
    <citation type="journal article" date="2014" name="Int. J. Syst. Evol. Microbiol.">
        <title>Complete genome sequence of Corynebacterium casei LMG S-19264T (=DSM 44701T), isolated from a smear-ripened cheese.</title>
        <authorList>
            <consortium name="US DOE Joint Genome Institute (JGI-PGF)"/>
            <person name="Walter F."/>
            <person name="Albersmeier A."/>
            <person name="Kalinowski J."/>
            <person name="Ruckert C."/>
        </authorList>
    </citation>
    <scope>NUCLEOTIDE SEQUENCE</scope>
    <source>
        <strain evidence="9">KCTC 12368</strain>
    </source>
</reference>
<dbReference type="EMBL" id="BMWX01000003">
    <property type="protein sequence ID" value="GGZ25856.1"/>
    <property type="molecule type" value="Genomic_DNA"/>
</dbReference>
<comment type="caution">
    <text evidence="9">The sequence shown here is derived from an EMBL/GenBank/DDBJ whole genome shotgun (WGS) entry which is preliminary data.</text>
</comment>
<dbReference type="RefSeq" id="WP_018473308.1">
    <property type="nucleotide sequence ID" value="NZ_BMWX01000003.1"/>
</dbReference>
<dbReference type="AlphaFoldDB" id="A0A918UQ41"/>
<dbReference type="InterPro" id="IPR001789">
    <property type="entry name" value="Sig_transdc_resp-reg_receiver"/>
</dbReference>
<dbReference type="GO" id="GO:0005886">
    <property type="term" value="C:plasma membrane"/>
    <property type="evidence" value="ECO:0007669"/>
    <property type="project" value="TreeGrafter"/>
</dbReference>
<organism evidence="9 10">
    <name type="scientific">Echinicola pacifica</name>
    <dbReference type="NCBI Taxonomy" id="346377"/>
    <lineage>
        <taxon>Bacteria</taxon>
        <taxon>Pseudomonadati</taxon>
        <taxon>Bacteroidota</taxon>
        <taxon>Cytophagia</taxon>
        <taxon>Cytophagales</taxon>
        <taxon>Cyclobacteriaceae</taxon>
        <taxon>Echinicola</taxon>
    </lineage>
</organism>
<dbReference type="InterPro" id="IPR005467">
    <property type="entry name" value="His_kinase_dom"/>
</dbReference>
<evidence type="ECO:0000256" key="3">
    <source>
        <dbReference type="ARBA" id="ARBA00022553"/>
    </source>
</evidence>
<evidence type="ECO:0000313" key="10">
    <source>
        <dbReference type="Proteomes" id="UP000619457"/>
    </source>
</evidence>
<feature type="domain" description="Histidine kinase" evidence="7">
    <location>
        <begin position="265"/>
        <end position="486"/>
    </location>
</feature>
<dbReference type="CDD" id="cd16922">
    <property type="entry name" value="HATPase_EvgS-ArcB-TorS-like"/>
    <property type="match status" value="1"/>
</dbReference>
<dbReference type="FunFam" id="3.30.565.10:FF:000010">
    <property type="entry name" value="Sensor histidine kinase RcsC"/>
    <property type="match status" value="1"/>
</dbReference>
<protein>
    <recommendedName>
        <fullName evidence="2">histidine kinase</fullName>
        <ecNumber evidence="2">2.7.13.3</ecNumber>
    </recommendedName>
</protein>
<dbReference type="SUPFAM" id="SSF55785">
    <property type="entry name" value="PYP-like sensor domain (PAS domain)"/>
    <property type="match status" value="1"/>
</dbReference>
<dbReference type="Gene3D" id="3.40.50.2300">
    <property type="match status" value="1"/>
</dbReference>
<evidence type="ECO:0000256" key="4">
    <source>
        <dbReference type="ARBA" id="ARBA00022679"/>
    </source>
</evidence>
<feature type="modified residue" description="4-aspartylphosphate" evidence="6">
    <location>
        <position position="558"/>
    </location>
</feature>
<dbReference type="InterPro" id="IPR035965">
    <property type="entry name" value="PAS-like_dom_sf"/>
</dbReference>
<evidence type="ECO:0000259" key="7">
    <source>
        <dbReference type="PROSITE" id="PS50109"/>
    </source>
</evidence>
<dbReference type="Gene3D" id="1.10.287.130">
    <property type="match status" value="1"/>
</dbReference>
<dbReference type="GO" id="GO:0009927">
    <property type="term" value="F:histidine phosphotransfer kinase activity"/>
    <property type="evidence" value="ECO:0007669"/>
    <property type="project" value="TreeGrafter"/>
</dbReference>
<dbReference type="SMART" id="SM00448">
    <property type="entry name" value="REC"/>
    <property type="match status" value="1"/>
</dbReference>
<dbReference type="SUPFAM" id="SSF55874">
    <property type="entry name" value="ATPase domain of HSP90 chaperone/DNA topoisomerase II/histidine kinase"/>
    <property type="match status" value="1"/>
</dbReference>
<dbReference type="InterPro" id="IPR004358">
    <property type="entry name" value="Sig_transdc_His_kin-like_C"/>
</dbReference>
<dbReference type="SUPFAM" id="SSF52172">
    <property type="entry name" value="CheY-like"/>
    <property type="match status" value="1"/>
</dbReference>
<dbReference type="Pfam" id="PF00512">
    <property type="entry name" value="HisKA"/>
    <property type="match status" value="1"/>
</dbReference>
<dbReference type="SMART" id="SM00388">
    <property type="entry name" value="HisKA"/>
    <property type="match status" value="1"/>
</dbReference>
<sequence length="623" mass="70033">MVLTFSSGLQSILDHSSDLIFAVENHPPYKLVYANREFKKVLTDDDEPKELKDLGVKGENLDAREEFIIRWNNHYYTFLMEESKGESAYLFHKGRKISTTNPQYLEIQRTSAASPELYFEQLLDRLPAAAFQLSMDSTGKLRFEYLSKKIRDLFNLDFVESGDAGIEYLLSKVHPMDVGRVLKSIVHSTRVRENWECEFRIMPSDEDMDPVWVLGMAYLDDTETGVKWYGSVLEITAIKNREQELLKDKEHAEISSNAKSDFISTLIHEVRTPLNAISGSVYSLFEETHIDSQKPLFNTINFAVDNLIVMVNDLLEFQKAQAGKVFIESKPFGLRSLLAQVVDGFAYQAHESKNTLNLVVSERLDVEVLGDKVRLAQALNNLISNALKFTSAGRVDVTATVSHESAHDLKVYFEVKDTGKGISPEDISRVFSEFDQVGYSFDAKYGGTGLGMPITKKLLELMGSDIKVDSELGVGSSFHFELIFPKVAERQSLDAGNDTSTREISPSTKILLAEDNDVNAMVILKMLRRWGLQCDRVTNGLEAVEAFARKHYDIVLMDIQMPKLNGCQAARMIKSSSAVPIIALTASSQNECYLSNDIGGIDRFVHKPINAKELKNNMLELIG</sequence>
<evidence type="ECO:0000256" key="2">
    <source>
        <dbReference type="ARBA" id="ARBA00012438"/>
    </source>
</evidence>
<dbReference type="PANTHER" id="PTHR43047">
    <property type="entry name" value="TWO-COMPONENT HISTIDINE PROTEIN KINASE"/>
    <property type="match status" value="1"/>
</dbReference>
<dbReference type="CDD" id="cd17546">
    <property type="entry name" value="REC_hyHK_CKI1_RcsC-like"/>
    <property type="match status" value="1"/>
</dbReference>